<reference evidence="1" key="1">
    <citation type="submission" date="2020-03" db="EMBL/GenBank/DDBJ databases">
        <title>The deep terrestrial virosphere.</title>
        <authorList>
            <person name="Holmfeldt K."/>
            <person name="Nilsson E."/>
            <person name="Simone D."/>
            <person name="Lopez-Fernandez M."/>
            <person name="Wu X."/>
            <person name="de Brujin I."/>
            <person name="Lundin D."/>
            <person name="Andersson A."/>
            <person name="Bertilsson S."/>
            <person name="Dopson M."/>
        </authorList>
    </citation>
    <scope>NUCLEOTIDE SEQUENCE</scope>
    <source>
        <strain evidence="1">TM448A04519</strain>
    </source>
</reference>
<dbReference type="EMBL" id="MT144487">
    <property type="protein sequence ID" value="QJA54218.1"/>
    <property type="molecule type" value="Genomic_DNA"/>
</dbReference>
<organism evidence="1">
    <name type="scientific">viral metagenome</name>
    <dbReference type="NCBI Taxonomy" id="1070528"/>
    <lineage>
        <taxon>unclassified sequences</taxon>
        <taxon>metagenomes</taxon>
        <taxon>organismal metagenomes</taxon>
    </lineage>
</organism>
<sequence>MKCPLIREFDYHDGKETQVVMLNCLQAECAWWDEILKRCSVKTLGTCLDGILLTVKELYKKIPHEAQFRK</sequence>
<protein>
    <submittedName>
        <fullName evidence="1">Uncharacterized protein</fullName>
    </submittedName>
</protein>
<gene>
    <name evidence="1" type="ORF">TM448A04519_0006</name>
</gene>
<accession>A0A6H2A368</accession>
<name>A0A6H2A368_9ZZZZ</name>
<proteinExistence type="predicted"/>
<evidence type="ECO:0000313" key="1">
    <source>
        <dbReference type="EMBL" id="QJA54218.1"/>
    </source>
</evidence>
<dbReference type="AlphaFoldDB" id="A0A6H2A368"/>